<dbReference type="GO" id="GO:0030133">
    <property type="term" value="C:transport vesicle"/>
    <property type="evidence" value="ECO:0007669"/>
    <property type="project" value="InterPro"/>
</dbReference>
<dbReference type="Pfam" id="PF14942">
    <property type="entry name" value="Muted"/>
    <property type="match status" value="1"/>
</dbReference>
<organism evidence="3 4">
    <name type="scientific">Ceutorhynchus assimilis</name>
    <name type="common">cabbage seed weevil</name>
    <dbReference type="NCBI Taxonomy" id="467358"/>
    <lineage>
        <taxon>Eukaryota</taxon>
        <taxon>Metazoa</taxon>
        <taxon>Ecdysozoa</taxon>
        <taxon>Arthropoda</taxon>
        <taxon>Hexapoda</taxon>
        <taxon>Insecta</taxon>
        <taxon>Pterygota</taxon>
        <taxon>Neoptera</taxon>
        <taxon>Endopterygota</taxon>
        <taxon>Coleoptera</taxon>
        <taxon>Polyphaga</taxon>
        <taxon>Cucujiformia</taxon>
        <taxon>Curculionidae</taxon>
        <taxon>Ceutorhynchinae</taxon>
        <taxon>Ceutorhynchus</taxon>
    </lineage>
</organism>
<dbReference type="PANTHER" id="PTHR31784:SF2">
    <property type="entry name" value="BIOGENESIS OF LYSOSOME-RELATED ORGANELLES COMPLEX 1 SUBUNIT 5"/>
    <property type="match status" value="1"/>
</dbReference>
<evidence type="ECO:0000313" key="4">
    <source>
        <dbReference type="Proteomes" id="UP001152799"/>
    </source>
</evidence>
<dbReference type="OrthoDB" id="18964at2759"/>
<evidence type="ECO:0000256" key="2">
    <source>
        <dbReference type="ARBA" id="ARBA00019580"/>
    </source>
</evidence>
<reference evidence="3" key="1">
    <citation type="submission" date="2022-01" db="EMBL/GenBank/DDBJ databases">
        <authorList>
            <person name="King R."/>
        </authorList>
    </citation>
    <scope>NUCLEOTIDE SEQUENCE</scope>
</reference>
<accession>A0A9P0DG89</accession>
<sequence length="155" mass="18274">MYLWQLHLSSLLDVSKVWDRIFKQSGFINGEINFTLKEFETKRSDSEVDNLFKSIENITDIKDTQINSLSEIVNEKVVDTNQYLNEALKLCREFGDLEKTFLQQTVSGGNNDRRKDLWEKIMDEITSEFSKVNSDFERKEIEAVQYYKELGKKLK</sequence>
<protein>
    <recommendedName>
        <fullName evidence="2">Biogenesis of lysosome-related organelles complex 1 subunit 5</fullName>
    </recommendedName>
</protein>
<dbReference type="Proteomes" id="UP001152799">
    <property type="component" value="Chromosome 1"/>
</dbReference>
<evidence type="ECO:0000313" key="3">
    <source>
        <dbReference type="EMBL" id="CAH1121153.1"/>
    </source>
</evidence>
<gene>
    <name evidence="3" type="ORF">CEUTPL_LOCUS284</name>
</gene>
<name>A0A9P0DG89_9CUCU</name>
<evidence type="ECO:0000256" key="1">
    <source>
        <dbReference type="ARBA" id="ARBA00010754"/>
    </source>
</evidence>
<dbReference type="AlphaFoldDB" id="A0A9P0DG89"/>
<dbReference type="EMBL" id="OU892277">
    <property type="protein sequence ID" value="CAH1121153.1"/>
    <property type="molecule type" value="Genomic_DNA"/>
</dbReference>
<dbReference type="PANTHER" id="PTHR31784">
    <property type="entry name" value="BIOGENESIS OF LYSOSOME-RELATED ORGANELLES COMPLEX 1 SUBUNIT 5"/>
    <property type="match status" value="1"/>
</dbReference>
<keyword evidence="4" id="KW-1185">Reference proteome</keyword>
<dbReference type="GO" id="GO:0031083">
    <property type="term" value="C:BLOC-1 complex"/>
    <property type="evidence" value="ECO:0007669"/>
    <property type="project" value="InterPro"/>
</dbReference>
<comment type="similarity">
    <text evidence="1">Belongs to the BLOC1S5 family.</text>
</comment>
<proteinExistence type="inferred from homology"/>
<dbReference type="InterPro" id="IPR017243">
    <property type="entry name" value="Bloc1s5"/>
</dbReference>